<comment type="catalytic activity">
    <reaction evidence="8">
        <text>fluoride(in) = fluoride(out)</text>
        <dbReference type="Rhea" id="RHEA:76159"/>
        <dbReference type="ChEBI" id="CHEBI:17051"/>
    </reaction>
    <physiologicalReaction direction="left-to-right" evidence="8">
        <dbReference type="Rhea" id="RHEA:76160"/>
    </physiologicalReaction>
</comment>
<reference evidence="11 12" key="1">
    <citation type="journal article" date="2015" name="Genome Announc.">
        <title>Expanding the biotechnology potential of lactobacilli through comparative genomics of 213 strains and associated genera.</title>
        <authorList>
            <person name="Sun Z."/>
            <person name="Harris H.M."/>
            <person name="McCann A."/>
            <person name="Guo C."/>
            <person name="Argimon S."/>
            <person name="Zhang W."/>
            <person name="Yang X."/>
            <person name="Jeffery I.B."/>
            <person name="Cooney J.C."/>
            <person name="Kagawa T.F."/>
            <person name="Liu W."/>
            <person name="Song Y."/>
            <person name="Salvetti E."/>
            <person name="Wrobel A."/>
            <person name="Rasinkangas P."/>
            <person name="Parkhill J."/>
            <person name="Rea M.C."/>
            <person name="O'Sullivan O."/>
            <person name="Ritari J."/>
            <person name="Douillard F.P."/>
            <person name="Paul Ross R."/>
            <person name="Yang R."/>
            <person name="Briner A.E."/>
            <person name="Felis G.E."/>
            <person name="de Vos W.M."/>
            <person name="Barrangou R."/>
            <person name="Klaenhammer T.R."/>
            <person name="Caufield P.W."/>
            <person name="Cui Y."/>
            <person name="Zhang H."/>
            <person name="O'Toole P.W."/>
        </authorList>
    </citation>
    <scope>NUCLEOTIDE SEQUENCE [LARGE SCALE GENOMIC DNA]</scope>
    <source>
        <strain evidence="11 12">DSM 14421</strain>
    </source>
</reference>
<keyword evidence="4 10" id="KW-1133">Transmembrane helix</keyword>
<comment type="activity regulation">
    <text evidence="10">Na(+) is not transported, but it plays an essential structural role and its presence is essential for fluoride channel function.</text>
</comment>
<comment type="caution">
    <text evidence="11">The sequence shown here is derived from an EMBL/GenBank/DDBJ whole genome shotgun (WGS) entry which is preliminary data.</text>
</comment>
<keyword evidence="10" id="KW-0813">Transport</keyword>
<dbReference type="Proteomes" id="UP000052013">
    <property type="component" value="Unassembled WGS sequence"/>
</dbReference>
<evidence type="ECO:0000313" key="11">
    <source>
        <dbReference type="EMBL" id="KRL69503.1"/>
    </source>
</evidence>
<evidence type="ECO:0000256" key="5">
    <source>
        <dbReference type="ARBA" id="ARBA00023136"/>
    </source>
</evidence>
<evidence type="ECO:0000256" key="9">
    <source>
        <dbReference type="ARBA" id="ARBA00049940"/>
    </source>
</evidence>
<evidence type="ECO:0000256" key="3">
    <source>
        <dbReference type="ARBA" id="ARBA00022692"/>
    </source>
</evidence>
<dbReference type="AlphaFoldDB" id="A0A0R1SK37"/>
<dbReference type="GO" id="GO:0046872">
    <property type="term" value="F:metal ion binding"/>
    <property type="evidence" value="ECO:0007669"/>
    <property type="project" value="UniProtKB-KW"/>
</dbReference>
<comment type="subcellular location">
    <subcellularLocation>
        <location evidence="1 10">Cell membrane</location>
        <topology evidence="1 10">Multi-pass membrane protein</topology>
    </subcellularLocation>
</comment>
<feature type="transmembrane region" description="Helical" evidence="10">
    <location>
        <begin position="72"/>
        <end position="93"/>
    </location>
</feature>
<feature type="transmembrane region" description="Helical" evidence="10">
    <location>
        <begin position="99"/>
        <end position="123"/>
    </location>
</feature>
<comment type="similarity">
    <text evidence="7 10">Belongs to the fluoride channel Fluc/FEX (TC 1.A.43) family.</text>
</comment>
<gene>
    <name evidence="10" type="primary">fluC</name>
    <name evidence="10" type="synonym">crcB</name>
    <name evidence="11" type="ORF">FC85_GL000383</name>
</gene>
<dbReference type="GO" id="GO:0062054">
    <property type="term" value="F:fluoride channel activity"/>
    <property type="evidence" value="ECO:0007669"/>
    <property type="project" value="UniProtKB-UniRule"/>
</dbReference>
<dbReference type="EMBL" id="AZEY01000007">
    <property type="protein sequence ID" value="KRL69503.1"/>
    <property type="molecule type" value="Genomic_DNA"/>
</dbReference>
<evidence type="ECO:0000256" key="6">
    <source>
        <dbReference type="ARBA" id="ARBA00023303"/>
    </source>
</evidence>
<evidence type="ECO:0000256" key="7">
    <source>
        <dbReference type="ARBA" id="ARBA00035120"/>
    </source>
</evidence>
<evidence type="ECO:0000256" key="10">
    <source>
        <dbReference type="HAMAP-Rule" id="MF_00454"/>
    </source>
</evidence>
<evidence type="ECO:0000256" key="2">
    <source>
        <dbReference type="ARBA" id="ARBA00022475"/>
    </source>
</evidence>
<keyword evidence="3 10" id="KW-0812">Transmembrane</keyword>
<dbReference type="RefSeq" id="WP_057863602.1">
    <property type="nucleotide sequence ID" value="NZ_AZEY01000007.1"/>
</dbReference>
<sequence length="136" mass="15108">MSRFNWQDIGQFVAIFIGGAMGGVGRYELSDYLNEFNQFAGTTAVNLIGCFLMAIMIYGISMRFDLPEWLMLGLGTGVIGGFTTFSALMLAFITNYQQHIIGVFVFLTLNLIGGFLMALFGYLSAKWINRGRGLWS</sequence>
<keyword evidence="2 10" id="KW-1003">Cell membrane</keyword>
<feature type="binding site" evidence="10">
    <location>
        <position position="80"/>
    </location>
    <ligand>
        <name>Na(+)</name>
        <dbReference type="ChEBI" id="CHEBI:29101"/>
        <note>structural</note>
    </ligand>
</feature>
<keyword evidence="10" id="KW-0479">Metal-binding</keyword>
<feature type="transmembrane region" description="Helical" evidence="10">
    <location>
        <begin position="39"/>
        <end position="60"/>
    </location>
</feature>
<dbReference type="PATRIC" id="fig|1423739.3.peg.402"/>
<dbReference type="HAMAP" id="MF_00454">
    <property type="entry name" value="FluC"/>
    <property type="match status" value="1"/>
</dbReference>
<evidence type="ECO:0000256" key="4">
    <source>
        <dbReference type="ARBA" id="ARBA00022989"/>
    </source>
</evidence>
<dbReference type="Pfam" id="PF02537">
    <property type="entry name" value="CRCB"/>
    <property type="match status" value="1"/>
</dbReference>
<feature type="binding site" evidence="10">
    <location>
        <position position="83"/>
    </location>
    <ligand>
        <name>Na(+)</name>
        <dbReference type="ChEBI" id="CHEBI:29101"/>
        <note>structural</note>
    </ligand>
</feature>
<dbReference type="STRING" id="1423739.FC85_GL000383"/>
<evidence type="ECO:0000313" key="12">
    <source>
        <dbReference type="Proteomes" id="UP000052013"/>
    </source>
</evidence>
<dbReference type="PANTHER" id="PTHR28259">
    <property type="entry name" value="FLUORIDE EXPORT PROTEIN 1-RELATED"/>
    <property type="match status" value="1"/>
</dbReference>
<proteinExistence type="inferred from homology"/>
<evidence type="ECO:0000256" key="8">
    <source>
        <dbReference type="ARBA" id="ARBA00035585"/>
    </source>
</evidence>
<keyword evidence="6 10" id="KW-0407">Ion channel</keyword>
<dbReference type="GO" id="GO:0140114">
    <property type="term" value="P:cellular detoxification of fluoride"/>
    <property type="evidence" value="ECO:0007669"/>
    <property type="project" value="UniProtKB-UniRule"/>
</dbReference>
<name>A0A0R1SK37_9LACO</name>
<keyword evidence="10" id="KW-0406">Ion transport</keyword>
<organism evidence="11 12">
    <name type="scientific">Lentilactobacillus diolivorans DSM 14421</name>
    <dbReference type="NCBI Taxonomy" id="1423739"/>
    <lineage>
        <taxon>Bacteria</taxon>
        <taxon>Bacillati</taxon>
        <taxon>Bacillota</taxon>
        <taxon>Bacilli</taxon>
        <taxon>Lactobacillales</taxon>
        <taxon>Lactobacillaceae</taxon>
        <taxon>Lentilactobacillus</taxon>
    </lineage>
</organism>
<comment type="function">
    <text evidence="9 10">Fluoride-specific ion channel. Important for reducing fluoride concentration in the cell, thus reducing its toxicity.</text>
</comment>
<evidence type="ECO:0000256" key="1">
    <source>
        <dbReference type="ARBA" id="ARBA00004651"/>
    </source>
</evidence>
<keyword evidence="10" id="KW-0915">Sodium</keyword>
<accession>A0A0R1SK37</accession>
<feature type="transmembrane region" description="Helical" evidence="10">
    <location>
        <begin position="9"/>
        <end position="27"/>
    </location>
</feature>
<dbReference type="InterPro" id="IPR003691">
    <property type="entry name" value="FluC"/>
</dbReference>
<dbReference type="GO" id="GO:0005886">
    <property type="term" value="C:plasma membrane"/>
    <property type="evidence" value="ECO:0007669"/>
    <property type="project" value="UniProtKB-SubCell"/>
</dbReference>
<dbReference type="PANTHER" id="PTHR28259:SF1">
    <property type="entry name" value="FLUORIDE EXPORT PROTEIN 1-RELATED"/>
    <property type="match status" value="1"/>
</dbReference>
<keyword evidence="5 10" id="KW-0472">Membrane</keyword>
<protein>
    <recommendedName>
        <fullName evidence="10">Fluoride-specific ion channel FluC</fullName>
    </recommendedName>
</protein>